<keyword evidence="2" id="KW-1133">Transmembrane helix</keyword>
<accession>A0A5C1HWB5</accession>
<organism evidence="3 4">
    <name type="scientific">Mucilaginibacter rubeus</name>
    <dbReference type="NCBI Taxonomy" id="2027860"/>
    <lineage>
        <taxon>Bacteria</taxon>
        <taxon>Pseudomonadati</taxon>
        <taxon>Bacteroidota</taxon>
        <taxon>Sphingobacteriia</taxon>
        <taxon>Sphingobacteriales</taxon>
        <taxon>Sphingobacteriaceae</taxon>
        <taxon>Mucilaginibacter</taxon>
    </lineage>
</organism>
<dbReference type="Proteomes" id="UP000251402">
    <property type="component" value="Chromosome"/>
</dbReference>
<evidence type="ECO:0000313" key="3">
    <source>
        <dbReference type="EMBL" id="QEM09098.1"/>
    </source>
</evidence>
<proteinExistence type="predicted"/>
<gene>
    <name evidence="3" type="ORF">DEO27_003395</name>
</gene>
<feature type="transmembrane region" description="Helical" evidence="2">
    <location>
        <begin position="67"/>
        <end position="88"/>
    </location>
</feature>
<dbReference type="RefSeq" id="WP_112569735.1">
    <property type="nucleotide sequence ID" value="NZ_CP043450.1"/>
</dbReference>
<keyword evidence="4" id="KW-1185">Reference proteome</keyword>
<evidence type="ECO:0000256" key="1">
    <source>
        <dbReference type="SAM" id="MobiDB-lite"/>
    </source>
</evidence>
<sequence>MEKQEIKSWSAKYLNGDATEKEKAMLEAWYLELGEDLADIPEDRIRQIGEDICRELPGNGGGKFRTGILLAAAAIAVVMVSLILEVVFHKRDLLVRNETRDIPPGGNKAMLTLSNGQVIDLAEAANGRLAVEQGTNIMKNAAGQVVYRDKRDAGRNSPAGENTMTTPVGGMWQLSLPDGTRVCSITRHR</sequence>
<name>A0A5C1HWB5_9SPHI</name>
<keyword evidence="2" id="KW-0472">Membrane</keyword>
<evidence type="ECO:0000313" key="4">
    <source>
        <dbReference type="Proteomes" id="UP000251402"/>
    </source>
</evidence>
<dbReference type="AlphaFoldDB" id="A0A5C1HWB5"/>
<dbReference type="EMBL" id="CP043450">
    <property type="protein sequence ID" value="QEM09098.1"/>
    <property type="molecule type" value="Genomic_DNA"/>
</dbReference>
<feature type="region of interest" description="Disordered" evidence="1">
    <location>
        <begin position="150"/>
        <end position="169"/>
    </location>
</feature>
<evidence type="ECO:0000256" key="2">
    <source>
        <dbReference type="SAM" id="Phobius"/>
    </source>
</evidence>
<reference evidence="3" key="1">
    <citation type="submission" date="2019-08" db="EMBL/GenBank/DDBJ databases">
        <title>Comparative genome analysis confer to the adaptation heavy metal polluted environment.</title>
        <authorList>
            <person name="Li Y."/>
        </authorList>
    </citation>
    <scope>NUCLEOTIDE SEQUENCE [LARGE SCALE GENOMIC DNA]</scope>
    <source>
        <strain evidence="3">P1</strain>
    </source>
</reference>
<evidence type="ECO:0008006" key="5">
    <source>
        <dbReference type="Google" id="ProtNLM"/>
    </source>
</evidence>
<dbReference type="KEGG" id="mrub:DEO27_003395"/>
<protein>
    <recommendedName>
        <fullName evidence="5">FecR protein domain-containing protein</fullName>
    </recommendedName>
</protein>
<keyword evidence="2" id="KW-0812">Transmembrane</keyword>